<organism evidence="1 2">
    <name type="scientific">Oryzomicrobium terrae</name>
    <dbReference type="NCBI Taxonomy" id="1735038"/>
    <lineage>
        <taxon>Bacteria</taxon>
        <taxon>Pseudomonadati</taxon>
        <taxon>Pseudomonadota</taxon>
        <taxon>Betaproteobacteria</taxon>
        <taxon>Rhodocyclales</taxon>
        <taxon>Rhodocyclaceae</taxon>
        <taxon>Oryzomicrobium</taxon>
    </lineage>
</organism>
<dbReference type="EMBL" id="CP022579">
    <property type="protein sequence ID" value="QEL64414.1"/>
    <property type="molecule type" value="Genomic_DNA"/>
</dbReference>
<sequence>MDSQQIEAVVLTVLSTVLKCPVHPNSTRKNTPQWDSLKHIEVIFAVEDELGLQFSEEELPGLDSVSHIVDRALARHAA</sequence>
<dbReference type="AlphaFoldDB" id="A0A5C1E6Z3"/>
<keyword evidence="2" id="KW-1185">Reference proteome</keyword>
<dbReference type="KEGG" id="otr:OTERR_09380"/>
<reference evidence="1 2" key="1">
    <citation type="submission" date="2017-07" db="EMBL/GenBank/DDBJ databases">
        <title>Complete genome sequence of Oryzomicrobium terrae TPP412.</title>
        <authorList>
            <person name="Chiu L.-W."/>
            <person name="Lo K.-J."/>
            <person name="Tsai Y.-M."/>
            <person name="Lin S.-S."/>
            <person name="Kuo C.-H."/>
            <person name="Liu C.-T."/>
        </authorList>
    </citation>
    <scope>NUCLEOTIDE SEQUENCE [LARGE SCALE GENOMIC DNA]</scope>
    <source>
        <strain evidence="1 2">TPP412</strain>
    </source>
</reference>
<dbReference type="Gene3D" id="1.10.1200.10">
    <property type="entry name" value="ACP-like"/>
    <property type="match status" value="1"/>
</dbReference>
<dbReference type="InterPro" id="IPR036736">
    <property type="entry name" value="ACP-like_sf"/>
</dbReference>
<accession>A0A5C1E6Z3</accession>
<proteinExistence type="predicted"/>
<evidence type="ECO:0000313" key="1">
    <source>
        <dbReference type="EMBL" id="QEL64414.1"/>
    </source>
</evidence>
<evidence type="ECO:0000313" key="2">
    <source>
        <dbReference type="Proteomes" id="UP000323671"/>
    </source>
</evidence>
<gene>
    <name evidence="1" type="primary">acpP</name>
    <name evidence="1" type="ORF">OTERR_09380</name>
</gene>
<name>A0A5C1E6Z3_9RHOO</name>
<dbReference type="RefSeq" id="WP_149425016.1">
    <property type="nucleotide sequence ID" value="NZ_CP022579.1"/>
</dbReference>
<dbReference type="Proteomes" id="UP000323671">
    <property type="component" value="Chromosome"/>
</dbReference>
<dbReference type="SUPFAM" id="SSF47336">
    <property type="entry name" value="ACP-like"/>
    <property type="match status" value="1"/>
</dbReference>
<protein>
    <submittedName>
        <fullName evidence="1">Acyl carrier protein</fullName>
    </submittedName>
</protein>